<gene>
    <name evidence="5" type="ORF">ACFOY7_01655</name>
</gene>
<organism evidence="5 6">
    <name type="scientific">Gracilibacillus xinjiangensis</name>
    <dbReference type="NCBI Taxonomy" id="1193282"/>
    <lineage>
        <taxon>Bacteria</taxon>
        <taxon>Bacillati</taxon>
        <taxon>Bacillota</taxon>
        <taxon>Bacilli</taxon>
        <taxon>Bacillales</taxon>
        <taxon>Bacillaceae</taxon>
        <taxon>Gracilibacillus</taxon>
    </lineage>
</organism>
<evidence type="ECO:0000259" key="4">
    <source>
        <dbReference type="SMART" id="SM00797"/>
    </source>
</evidence>
<dbReference type="Proteomes" id="UP001595882">
    <property type="component" value="Unassembled WGS sequence"/>
</dbReference>
<dbReference type="InterPro" id="IPR052708">
    <property type="entry name" value="PxpC"/>
</dbReference>
<dbReference type="EMBL" id="JBHSDT010000002">
    <property type="protein sequence ID" value="MFC4401802.1"/>
    <property type="molecule type" value="Genomic_DNA"/>
</dbReference>
<proteinExistence type="predicted"/>
<sequence length="319" mass="36456">MIIIEEGIHTTIQDLGRLNYRSFGFSPGGPMDNTAMRLANYLVGNEDSEAVLEMCFMGPTIEFTCDTVIAITGAEITANLNGYSFPLHRPVLIRKGDILQCRACKQGIYAYLSIKGGIRINKKLDSRSMIARLGNQDFLSRKLKTNDQLPIRPFSLKHKIKWKLDKKIFEYIHKDRSVIRFLEGPQYSWFNKNHLTETFWQVSPKSNRMGYRLIGNKVETLRNDQLLTEPVQFGAIQVPPGGEPIVLMADGQPTGGYPKIGQVIQVDLPALSQMTPTRRFTFEKCSMNSAIAQLTLHEKFLNQLKQTLLYKWREILKWN</sequence>
<dbReference type="PANTHER" id="PTHR43309">
    <property type="entry name" value="5-OXOPROLINASE SUBUNIT C"/>
    <property type="match status" value="1"/>
</dbReference>
<keyword evidence="1" id="KW-0547">Nucleotide-binding</keyword>
<dbReference type="InterPro" id="IPR029000">
    <property type="entry name" value="Cyclophilin-like_dom_sf"/>
</dbReference>
<dbReference type="RefSeq" id="WP_390248751.1">
    <property type="nucleotide sequence ID" value="NZ_JBHSDT010000002.1"/>
</dbReference>
<evidence type="ECO:0000256" key="1">
    <source>
        <dbReference type="ARBA" id="ARBA00022741"/>
    </source>
</evidence>
<dbReference type="InterPro" id="IPR003778">
    <property type="entry name" value="CT_A_B"/>
</dbReference>
<dbReference type="PANTHER" id="PTHR43309:SF5">
    <property type="entry name" value="5-OXOPROLINASE SUBUNIT C"/>
    <property type="match status" value="1"/>
</dbReference>
<accession>A0ABV8WPK5</accession>
<evidence type="ECO:0000256" key="2">
    <source>
        <dbReference type="ARBA" id="ARBA00022801"/>
    </source>
</evidence>
<dbReference type="NCBIfam" id="TIGR00724">
    <property type="entry name" value="urea_amlyse_rel"/>
    <property type="match status" value="1"/>
</dbReference>
<keyword evidence="2" id="KW-0378">Hydrolase</keyword>
<comment type="caution">
    <text evidence="5">The sequence shown here is derived from an EMBL/GenBank/DDBJ whole genome shotgun (WGS) entry which is preliminary data.</text>
</comment>
<keyword evidence="6" id="KW-1185">Reference proteome</keyword>
<reference evidence="6" key="1">
    <citation type="journal article" date="2019" name="Int. J. Syst. Evol. Microbiol.">
        <title>The Global Catalogue of Microorganisms (GCM) 10K type strain sequencing project: providing services to taxonomists for standard genome sequencing and annotation.</title>
        <authorList>
            <consortium name="The Broad Institute Genomics Platform"/>
            <consortium name="The Broad Institute Genome Sequencing Center for Infectious Disease"/>
            <person name="Wu L."/>
            <person name="Ma J."/>
        </authorList>
    </citation>
    <scope>NUCLEOTIDE SEQUENCE [LARGE SCALE GENOMIC DNA]</scope>
    <source>
        <strain evidence="6">CCUG 37865</strain>
    </source>
</reference>
<evidence type="ECO:0000313" key="5">
    <source>
        <dbReference type="EMBL" id="MFC4401802.1"/>
    </source>
</evidence>
<name>A0ABV8WPK5_9BACI</name>
<dbReference type="Pfam" id="PF02626">
    <property type="entry name" value="CT_A_B"/>
    <property type="match status" value="1"/>
</dbReference>
<dbReference type="Gene3D" id="2.40.100.10">
    <property type="entry name" value="Cyclophilin-like"/>
    <property type="match status" value="1"/>
</dbReference>
<keyword evidence="3" id="KW-0067">ATP-binding</keyword>
<dbReference type="SMART" id="SM00797">
    <property type="entry name" value="AHS2"/>
    <property type="match status" value="1"/>
</dbReference>
<protein>
    <submittedName>
        <fullName evidence="5">Biotin-dependent carboxyltransferase family protein</fullName>
    </submittedName>
</protein>
<feature type="domain" description="Carboxyltransferase" evidence="4">
    <location>
        <begin position="22"/>
        <end position="300"/>
    </location>
</feature>
<dbReference type="SUPFAM" id="SSF50891">
    <property type="entry name" value="Cyclophilin-like"/>
    <property type="match status" value="1"/>
</dbReference>
<evidence type="ECO:0000256" key="3">
    <source>
        <dbReference type="ARBA" id="ARBA00022840"/>
    </source>
</evidence>
<evidence type="ECO:0000313" key="6">
    <source>
        <dbReference type="Proteomes" id="UP001595882"/>
    </source>
</evidence>